<accession>A0ABV5TAN3</accession>
<dbReference type="Proteomes" id="UP001589610">
    <property type="component" value="Unassembled WGS sequence"/>
</dbReference>
<evidence type="ECO:0000256" key="1">
    <source>
        <dbReference type="SAM" id="MobiDB-lite"/>
    </source>
</evidence>
<dbReference type="SUPFAM" id="SSF52540">
    <property type="entry name" value="P-loop containing nucleoside triphosphate hydrolases"/>
    <property type="match status" value="1"/>
</dbReference>
<name>A0ABV5TAN3_9ACTN</name>
<evidence type="ECO:0000313" key="3">
    <source>
        <dbReference type="EMBL" id="MFB9676148.1"/>
    </source>
</evidence>
<comment type="caution">
    <text evidence="3">The sequence shown here is derived from an EMBL/GenBank/DDBJ whole genome shotgun (WGS) entry which is preliminary data.</text>
</comment>
<dbReference type="InterPro" id="IPR027417">
    <property type="entry name" value="P-loop_NTPase"/>
</dbReference>
<evidence type="ECO:0000259" key="2">
    <source>
        <dbReference type="SMART" id="SM00382"/>
    </source>
</evidence>
<organism evidence="3 4">
    <name type="scientific">Streptosporangium vulgare</name>
    <dbReference type="NCBI Taxonomy" id="46190"/>
    <lineage>
        <taxon>Bacteria</taxon>
        <taxon>Bacillati</taxon>
        <taxon>Actinomycetota</taxon>
        <taxon>Actinomycetes</taxon>
        <taxon>Streptosporangiales</taxon>
        <taxon>Streptosporangiaceae</taxon>
        <taxon>Streptosporangium</taxon>
    </lineage>
</organism>
<sequence length="339" mass="38260">MTNMWSGQRTAPDAGSGRSQPNITMWGAPGSGKTTFLAALNTALLRQEDNWRVVGADAPSTSFLMEKTTALVRDKVFPEATQSLDNYNWFLIGRERQRRARWLRRSREARALKIGINLLDPPGGAFGSNRGGASQQDLLRNLVHSRGVVFLFDPIRENEDGDAFEYFYGALAQLAEQVIAGSEVTDGRLPHHLAVCITKFDDFRVLETAKRLRLLTTDPEDPFRFPRVANEDAKELFQHLCRVSASGNADMVLNAIGRFFREDRIRYFVTSSIGFYVGLKSRTFDMDDYQNLVPTLSESADGQSVSDIKYNTEIRIRGEVRPINVMEPMLWLGQRIFTP</sequence>
<dbReference type="RefSeq" id="WP_386156130.1">
    <property type="nucleotide sequence ID" value="NZ_JBHMBS010000004.1"/>
</dbReference>
<reference evidence="3 4" key="1">
    <citation type="submission" date="2024-09" db="EMBL/GenBank/DDBJ databases">
        <authorList>
            <person name="Sun Q."/>
            <person name="Mori K."/>
        </authorList>
    </citation>
    <scope>NUCLEOTIDE SEQUENCE [LARGE SCALE GENOMIC DNA]</scope>
    <source>
        <strain evidence="3 4">JCM 3028</strain>
    </source>
</reference>
<dbReference type="EMBL" id="JBHMBS010000004">
    <property type="protein sequence ID" value="MFB9676148.1"/>
    <property type="molecule type" value="Genomic_DNA"/>
</dbReference>
<protein>
    <recommendedName>
        <fullName evidence="2">AAA+ ATPase domain-containing protein</fullName>
    </recommendedName>
</protein>
<feature type="domain" description="AAA+ ATPase" evidence="2">
    <location>
        <begin position="19"/>
        <end position="279"/>
    </location>
</feature>
<dbReference type="InterPro" id="IPR003593">
    <property type="entry name" value="AAA+_ATPase"/>
</dbReference>
<proteinExistence type="predicted"/>
<gene>
    <name evidence="3" type="ORF">ACFFRH_11680</name>
</gene>
<evidence type="ECO:0000313" key="4">
    <source>
        <dbReference type="Proteomes" id="UP001589610"/>
    </source>
</evidence>
<dbReference type="SMART" id="SM00382">
    <property type="entry name" value="AAA"/>
    <property type="match status" value="1"/>
</dbReference>
<feature type="region of interest" description="Disordered" evidence="1">
    <location>
        <begin position="1"/>
        <end position="22"/>
    </location>
</feature>
<keyword evidence="4" id="KW-1185">Reference proteome</keyword>